<protein>
    <submittedName>
        <fullName evidence="1">Uncharacterized protein</fullName>
    </submittedName>
</protein>
<evidence type="ECO:0000313" key="2">
    <source>
        <dbReference type="Proteomes" id="UP000622707"/>
    </source>
</evidence>
<organism evidence="1 2">
    <name type="scientific">Ramlibacter alkalitolerans</name>
    <dbReference type="NCBI Taxonomy" id="2039631"/>
    <lineage>
        <taxon>Bacteria</taxon>
        <taxon>Pseudomonadati</taxon>
        <taxon>Pseudomonadota</taxon>
        <taxon>Betaproteobacteria</taxon>
        <taxon>Burkholderiales</taxon>
        <taxon>Comamonadaceae</taxon>
        <taxon>Ramlibacter</taxon>
    </lineage>
</organism>
<dbReference type="EMBL" id="JAEQND010000001">
    <property type="protein sequence ID" value="MBL0423989.1"/>
    <property type="molecule type" value="Genomic_DNA"/>
</dbReference>
<accession>A0ABS1JID2</accession>
<name>A0ABS1JID2_9BURK</name>
<dbReference type="RefSeq" id="WP_201687208.1">
    <property type="nucleotide sequence ID" value="NZ_JAEQND010000001.1"/>
</dbReference>
<sequence>MTLRVRELERQERRVLGALRCVDAATLATIATPLRVEMAGARVQRNRSGLYVIVQADALAAHEGAFDAPPAEPAPGSITDLEARIADPGGTYLPRRIALALPRDPDPAHAAASGSLFRAIEVPLYPAAIAPTGINWAVLRVTVREQASGDALGGALLIARSNGTVLGRALSDWRGEALLGVAGVPVTTWSDDPDAVVVTELQAQLEAVFDPADGTRTPIDDVRAGRSPAVLPGVDPDRLEAQRETLPRATLGIALAAARTQSLSLSLALP</sequence>
<evidence type="ECO:0000313" key="1">
    <source>
        <dbReference type="EMBL" id="MBL0423989.1"/>
    </source>
</evidence>
<dbReference type="Proteomes" id="UP000622707">
    <property type="component" value="Unassembled WGS sequence"/>
</dbReference>
<reference evidence="1 2" key="1">
    <citation type="journal article" date="2017" name="Int. J. Syst. Evol. Microbiol.">
        <title>Ramlibacter alkalitolerans sp. nov., alkali-tolerant bacterium isolated from soil of ginseng.</title>
        <authorList>
            <person name="Lee D.H."/>
            <person name="Cha C.J."/>
        </authorList>
    </citation>
    <scope>NUCLEOTIDE SEQUENCE [LARGE SCALE GENOMIC DNA]</scope>
    <source>
        <strain evidence="1 2">KACC 19305</strain>
    </source>
</reference>
<proteinExistence type="predicted"/>
<keyword evidence="2" id="KW-1185">Reference proteome</keyword>
<gene>
    <name evidence="1" type="ORF">JI746_02625</name>
</gene>
<comment type="caution">
    <text evidence="1">The sequence shown here is derived from an EMBL/GenBank/DDBJ whole genome shotgun (WGS) entry which is preliminary data.</text>
</comment>